<dbReference type="Proteomes" id="UP000655225">
    <property type="component" value="Unassembled WGS sequence"/>
</dbReference>
<organism evidence="1 2">
    <name type="scientific">Tetracentron sinense</name>
    <name type="common">Spur-leaf</name>
    <dbReference type="NCBI Taxonomy" id="13715"/>
    <lineage>
        <taxon>Eukaryota</taxon>
        <taxon>Viridiplantae</taxon>
        <taxon>Streptophyta</taxon>
        <taxon>Embryophyta</taxon>
        <taxon>Tracheophyta</taxon>
        <taxon>Spermatophyta</taxon>
        <taxon>Magnoliopsida</taxon>
        <taxon>Trochodendrales</taxon>
        <taxon>Trochodendraceae</taxon>
        <taxon>Tetracentron</taxon>
    </lineage>
</organism>
<evidence type="ECO:0000313" key="2">
    <source>
        <dbReference type="Proteomes" id="UP000655225"/>
    </source>
</evidence>
<dbReference type="EMBL" id="JABCRI010000019">
    <property type="protein sequence ID" value="KAF8389163.1"/>
    <property type="molecule type" value="Genomic_DNA"/>
</dbReference>
<dbReference type="PANTHER" id="PTHR31549">
    <property type="entry name" value="PROTEIN, PUTATIVE (DUF247)-RELATED-RELATED"/>
    <property type="match status" value="1"/>
</dbReference>
<dbReference type="Pfam" id="PF03140">
    <property type="entry name" value="DUF247"/>
    <property type="match status" value="1"/>
</dbReference>
<dbReference type="AlphaFoldDB" id="A0A835D3F0"/>
<comment type="caution">
    <text evidence="1">The sequence shown here is derived from an EMBL/GenBank/DDBJ whole genome shotgun (WGS) entry which is preliminary data.</text>
</comment>
<dbReference type="InterPro" id="IPR004158">
    <property type="entry name" value="DUF247_pln"/>
</dbReference>
<dbReference type="OMA" id="DEAQWII"/>
<dbReference type="PANTHER" id="PTHR31549:SF277">
    <property type="entry name" value="OS08G0167400 PROTEIN"/>
    <property type="match status" value="1"/>
</dbReference>
<reference evidence="1 2" key="1">
    <citation type="submission" date="2020-04" db="EMBL/GenBank/DDBJ databases">
        <title>Plant Genome Project.</title>
        <authorList>
            <person name="Zhang R.-G."/>
        </authorList>
    </citation>
    <scope>NUCLEOTIDE SEQUENCE [LARGE SCALE GENOMIC DNA]</scope>
    <source>
        <strain evidence="1">YNK0</strain>
        <tissue evidence="1">Leaf</tissue>
    </source>
</reference>
<keyword evidence="2" id="KW-1185">Reference proteome</keyword>
<proteinExistence type="predicted"/>
<protein>
    <submittedName>
        <fullName evidence="1">Uncharacterized protein</fullName>
    </submittedName>
</protein>
<name>A0A835D3F0_TETSI</name>
<evidence type="ECO:0000313" key="1">
    <source>
        <dbReference type="EMBL" id="KAF8389163.1"/>
    </source>
</evidence>
<gene>
    <name evidence="1" type="ORF">HHK36_025856</name>
</gene>
<sequence>MFPDQIVMEPLTLRQEQHECVIQMCREIEEEHEDVNEGIPVSVFNVPKTLISIKQEAYIPQQVALGPYHHLREELNEMEHYKLSSARTILKKFRNIKFHNLVEHFAMLETKIRAYHHRYLHFGGDELAWMFAVDASFLLEYLQTYDPKNGASLTPVSSMMSHLVDYTRRELNGFYDLDKPDEALEKMLMNICKDLCPIKILDDSHIRKVCLSRAHLLELLYYMVAAELPEIKVPEKAFNSVSSMLCFLNFAPIQFLGRIFKWKNLELSVKLPWEIIKCVRPVITKNNPVQTTIERLVLSVKKVTEEVPMVDSQKETESPLIQELVIPNVTNLSNSGIKFHKSKGGLGTIEFDKASTTFYLPNLNLNENSVVLRNLIAYEASIAPDVMIFTRYTELMKGIIDSKDDVKLLREAGIVLNRLKSDEEVTTLWNCIANLWR</sequence>
<dbReference type="OrthoDB" id="2356035at2759"/>
<accession>A0A835D3F0</accession>